<feature type="transmembrane region" description="Helical" evidence="1">
    <location>
        <begin position="128"/>
        <end position="146"/>
    </location>
</feature>
<feature type="transmembrane region" description="Helical" evidence="1">
    <location>
        <begin position="28"/>
        <end position="48"/>
    </location>
</feature>
<name>A0A9P8DJU2_9HYPO</name>
<dbReference type="Proteomes" id="UP000827133">
    <property type="component" value="Unassembled WGS sequence"/>
</dbReference>
<evidence type="ECO:0000313" key="2">
    <source>
        <dbReference type="EMBL" id="KAG9503312.1"/>
    </source>
</evidence>
<keyword evidence="1" id="KW-0472">Membrane</keyword>
<reference evidence="2" key="1">
    <citation type="journal article" date="2021" name="Mol. Plant Microbe Interact.">
        <title>Telomere to telomere genome assembly of Fusarium musae F31, causal agent of crown rot disease of banana.</title>
        <authorList>
            <person name="Degradi L."/>
            <person name="Tava V."/>
            <person name="Kunova A."/>
            <person name="Cortesi P."/>
            <person name="Saracchi M."/>
            <person name="Pasquali M."/>
        </authorList>
    </citation>
    <scope>NUCLEOTIDE SEQUENCE</scope>
    <source>
        <strain evidence="2">F31</strain>
    </source>
</reference>
<comment type="caution">
    <text evidence="2">The sequence shown here is derived from an EMBL/GenBank/DDBJ whole genome shotgun (WGS) entry which is preliminary data.</text>
</comment>
<proteinExistence type="predicted"/>
<dbReference type="KEGG" id="fmu:J7337_006157"/>
<keyword evidence="1" id="KW-1133">Transmembrane helix</keyword>
<dbReference type="RefSeq" id="XP_044682312.1">
    <property type="nucleotide sequence ID" value="XM_044823821.1"/>
</dbReference>
<organism evidence="2 3">
    <name type="scientific">Fusarium musae</name>
    <dbReference type="NCBI Taxonomy" id="1042133"/>
    <lineage>
        <taxon>Eukaryota</taxon>
        <taxon>Fungi</taxon>
        <taxon>Dikarya</taxon>
        <taxon>Ascomycota</taxon>
        <taxon>Pezizomycotina</taxon>
        <taxon>Sordariomycetes</taxon>
        <taxon>Hypocreomycetidae</taxon>
        <taxon>Hypocreales</taxon>
        <taxon>Nectriaceae</taxon>
        <taxon>Fusarium</taxon>
    </lineage>
</organism>
<keyword evidence="1" id="KW-0812">Transmembrane</keyword>
<dbReference type="EMBL" id="JAHBCI010000004">
    <property type="protein sequence ID" value="KAG9503312.1"/>
    <property type="molecule type" value="Genomic_DNA"/>
</dbReference>
<gene>
    <name evidence="2" type="ORF">J7337_006157</name>
</gene>
<evidence type="ECO:0000313" key="3">
    <source>
        <dbReference type="Proteomes" id="UP000827133"/>
    </source>
</evidence>
<evidence type="ECO:0000256" key="1">
    <source>
        <dbReference type="SAM" id="Phobius"/>
    </source>
</evidence>
<keyword evidence="3" id="KW-1185">Reference proteome</keyword>
<dbReference type="AlphaFoldDB" id="A0A9P8DJU2"/>
<dbReference type="GeneID" id="68314013"/>
<sequence length="226" mass="25029">MSAVAILAYLAAASWGVAVIVLLGIMHDWWGLGVVLMLMVARLANVIVIRRRAEPGWFGAKEPGKMGDLLVLLSQDRWVRIQGAVDHLKAVTSGQWLRDQSMRESWVAAFATIVVYLAAAFVSNATQFGKILILALLGGSAALLAVSNSLTDKLLMHGYVLQLAGGEPKSMKGVQFLLMNWLKKCAGRLGYQYGFDSKEIQIRRNYRNARNNIPPYDYYTLPKPFD</sequence>
<accession>A0A9P8DJU2</accession>
<protein>
    <submittedName>
        <fullName evidence="2">Uncharacterized protein</fullName>
    </submittedName>
</protein>
<feature type="transmembrane region" description="Helical" evidence="1">
    <location>
        <begin position="105"/>
        <end position="122"/>
    </location>
</feature>